<sequence length="116" mass="12407">MIINAMRISRVWSLCIIGVLVWIMNANDYPAGPFVLGVVLGAIVEQNFIASILMSDGDLSAFFTRPIAGVLGVVTLTVWLLPAAISLWRLALDGRAGTPPGEPRSAPDQLVFKKGS</sequence>
<comment type="caution">
    <text evidence="3">The sequence shown here is derived from an EMBL/GenBank/DDBJ whole genome shotgun (WGS) entry which is preliminary data.</text>
</comment>
<dbReference type="EMBL" id="JRKS01000105">
    <property type="protein sequence ID" value="KGJ01579.1"/>
    <property type="molecule type" value="Genomic_DNA"/>
</dbReference>
<dbReference type="Proteomes" id="UP000029917">
    <property type="component" value="Unassembled WGS sequence"/>
</dbReference>
<feature type="transmembrane region" description="Helical" evidence="2">
    <location>
        <begin position="7"/>
        <end position="25"/>
    </location>
</feature>
<evidence type="ECO:0000256" key="2">
    <source>
        <dbReference type="SAM" id="Phobius"/>
    </source>
</evidence>
<dbReference type="PANTHER" id="PTHR35342">
    <property type="entry name" value="TRICARBOXYLIC TRANSPORT PROTEIN"/>
    <property type="match status" value="1"/>
</dbReference>
<dbReference type="PANTHER" id="PTHR35342:SF5">
    <property type="entry name" value="TRICARBOXYLIC TRANSPORT PROTEIN"/>
    <property type="match status" value="1"/>
</dbReference>
<keyword evidence="2" id="KW-0472">Membrane</keyword>
<keyword evidence="2" id="KW-0812">Transmembrane</keyword>
<feature type="transmembrane region" description="Helical" evidence="2">
    <location>
        <begin position="67"/>
        <end position="88"/>
    </location>
</feature>
<accession>A0A099ETJ4</accession>
<dbReference type="OrthoDB" id="9791872at2"/>
<dbReference type="RefSeq" id="WP_156965530.1">
    <property type="nucleotide sequence ID" value="NZ_JRKS01000105.1"/>
</dbReference>
<dbReference type="AlphaFoldDB" id="A0A099ETJ4"/>
<reference evidence="3 4" key="2">
    <citation type="submission" date="2014-10" db="EMBL/GenBank/DDBJ databases">
        <title>Paracoccus sanguinis sp. nov., isolated from clinical specimens of New York State patients.</title>
        <authorList>
            <person name="Mingle L.A."/>
            <person name="Cole J.A."/>
            <person name="Lapierre P."/>
            <person name="Musser K.A."/>
        </authorList>
    </citation>
    <scope>NUCLEOTIDE SEQUENCE [LARGE SCALE GENOMIC DNA]</scope>
    <source>
        <strain evidence="3 4">HAMBI 3106</strain>
    </source>
</reference>
<proteinExistence type="predicted"/>
<dbReference type="STRING" id="690417.IC63_16720"/>
<evidence type="ECO:0000313" key="3">
    <source>
        <dbReference type="EMBL" id="KGJ01579.1"/>
    </source>
</evidence>
<organism evidence="3 4">
    <name type="scientific">Paracoccus sphaerophysae</name>
    <dbReference type="NCBI Taxonomy" id="690417"/>
    <lineage>
        <taxon>Bacteria</taxon>
        <taxon>Pseudomonadati</taxon>
        <taxon>Pseudomonadota</taxon>
        <taxon>Alphaproteobacteria</taxon>
        <taxon>Rhodobacterales</taxon>
        <taxon>Paracoccaceae</taxon>
        <taxon>Paracoccus</taxon>
    </lineage>
</organism>
<evidence type="ECO:0000313" key="4">
    <source>
        <dbReference type="Proteomes" id="UP000029917"/>
    </source>
</evidence>
<reference evidence="3 4" key="1">
    <citation type="submission" date="2014-09" db="EMBL/GenBank/DDBJ databases">
        <authorList>
            <person name="McGinnis J.M."/>
            <person name="Wolfgang W.J."/>
        </authorList>
    </citation>
    <scope>NUCLEOTIDE SEQUENCE [LARGE SCALE GENOMIC DNA]</scope>
    <source>
        <strain evidence="3 4">HAMBI 3106</strain>
    </source>
</reference>
<keyword evidence="4" id="KW-1185">Reference proteome</keyword>
<name>A0A099ETJ4_9RHOB</name>
<protein>
    <submittedName>
        <fullName evidence="3">Uncharacterized protein</fullName>
    </submittedName>
</protein>
<gene>
    <name evidence="3" type="ORF">IC63_16720</name>
</gene>
<feature type="transmembrane region" description="Helical" evidence="2">
    <location>
        <begin position="31"/>
        <end position="55"/>
    </location>
</feature>
<evidence type="ECO:0000256" key="1">
    <source>
        <dbReference type="SAM" id="MobiDB-lite"/>
    </source>
</evidence>
<keyword evidence="2" id="KW-1133">Transmembrane helix</keyword>
<feature type="region of interest" description="Disordered" evidence="1">
    <location>
        <begin position="97"/>
        <end position="116"/>
    </location>
</feature>